<accession>A0A6J5JS88</accession>
<gene>
    <name evidence="1" type="ORF">BCO9919_06173</name>
</gene>
<reference evidence="1 2" key="1">
    <citation type="submission" date="2020-04" db="EMBL/GenBank/DDBJ databases">
        <authorList>
            <person name="Depoorter E."/>
        </authorList>
    </citation>
    <scope>NUCLEOTIDE SEQUENCE [LARGE SCALE GENOMIC DNA]</scope>
    <source>
        <strain evidence="1 2">BCC0132</strain>
    </source>
</reference>
<protein>
    <recommendedName>
        <fullName evidence="3">DUF1120 domain-containing protein</fullName>
    </recommendedName>
</protein>
<evidence type="ECO:0000313" key="2">
    <source>
        <dbReference type="Proteomes" id="UP000494322"/>
    </source>
</evidence>
<name>A0A6J5JS88_9BURK</name>
<evidence type="ECO:0008006" key="3">
    <source>
        <dbReference type="Google" id="ProtNLM"/>
    </source>
</evidence>
<sequence>MLEADDHAIPNERDIQMSLKQWCVRSVLACTLSSTGAASADDLKFNGQVDLSLNGQIRSVGACNLTLENGGVVDIGNLSKDDFPKDSYFTLERSMSFQVGCPRPTKVGFVLIDNVGAGDQHDQSFSLSNPKIGSYYMGLSTGDYRVVDGKRAQSLLHSYGDTWESASWGGWHVIRGRTYSWGVGGSDPAAGTWMQDMLRISVSFKPQDIPFTDEMEIAGSATLELVYL</sequence>
<dbReference type="Proteomes" id="UP000494322">
    <property type="component" value="Unassembled WGS sequence"/>
</dbReference>
<dbReference type="Pfam" id="PF06551">
    <property type="entry name" value="DUF1120"/>
    <property type="match status" value="1"/>
</dbReference>
<dbReference type="InterPro" id="IPR010546">
    <property type="entry name" value="DUF1120"/>
</dbReference>
<dbReference type="AlphaFoldDB" id="A0A6J5JS88"/>
<organism evidence="1 2">
    <name type="scientific">Burkholderia cenocepacia</name>
    <dbReference type="NCBI Taxonomy" id="95486"/>
    <lineage>
        <taxon>Bacteria</taxon>
        <taxon>Pseudomonadati</taxon>
        <taxon>Pseudomonadota</taxon>
        <taxon>Betaproteobacteria</taxon>
        <taxon>Burkholderiales</taxon>
        <taxon>Burkholderiaceae</taxon>
        <taxon>Burkholderia</taxon>
        <taxon>Burkholderia cepacia complex</taxon>
    </lineage>
</organism>
<proteinExistence type="predicted"/>
<evidence type="ECO:0000313" key="1">
    <source>
        <dbReference type="EMBL" id="CAB3974260.1"/>
    </source>
</evidence>
<dbReference type="EMBL" id="CABWIK020000056">
    <property type="protein sequence ID" value="CAB3974260.1"/>
    <property type="molecule type" value="Genomic_DNA"/>
</dbReference>